<dbReference type="EMBL" id="KN824297">
    <property type="protein sequence ID" value="KIM27693.1"/>
    <property type="molecule type" value="Genomic_DNA"/>
</dbReference>
<reference evidence="3" key="2">
    <citation type="submission" date="2015-01" db="EMBL/GenBank/DDBJ databases">
        <title>Evolutionary Origins and Diversification of the Mycorrhizal Mutualists.</title>
        <authorList>
            <consortium name="DOE Joint Genome Institute"/>
            <consortium name="Mycorrhizal Genomics Consortium"/>
            <person name="Kohler A."/>
            <person name="Kuo A."/>
            <person name="Nagy L.G."/>
            <person name="Floudas D."/>
            <person name="Copeland A."/>
            <person name="Barry K.W."/>
            <person name="Cichocki N."/>
            <person name="Veneault-Fourrey C."/>
            <person name="LaButti K."/>
            <person name="Lindquist E.A."/>
            <person name="Lipzen A."/>
            <person name="Lundell T."/>
            <person name="Morin E."/>
            <person name="Murat C."/>
            <person name="Riley R."/>
            <person name="Ohm R."/>
            <person name="Sun H."/>
            <person name="Tunlid A."/>
            <person name="Henrissat B."/>
            <person name="Grigoriev I.V."/>
            <person name="Hibbett D.S."/>
            <person name="Martin F."/>
        </authorList>
    </citation>
    <scope>NUCLEOTIDE SEQUENCE [LARGE SCALE GENOMIC DNA]</scope>
    <source>
        <strain evidence="3">MAFF 305830</strain>
    </source>
</reference>
<feature type="compositionally biased region" description="Acidic residues" evidence="1">
    <location>
        <begin position="419"/>
        <end position="429"/>
    </location>
</feature>
<evidence type="ECO:0000313" key="3">
    <source>
        <dbReference type="Proteomes" id="UP000054097"/>
    </source>
</evidence>
<reference evidence="2 3" key="1">
    <citation type="submission" date="2014-04" db="EMBL/GenBank/DDBJ databases">
        <authorList>
            <consortium name="DOE Joint Genome Institute"/>
            <person name="Kuo A."/>
            <person name="Zuccaro A."/>
            <person name="Kohler A."/>
            <person name="Nagy L.G."/>
            <person name="Floudas D."/>
            <person name="Copeland A."/>
            <person name="Barry K.W."/>
            <person name="Cichocki N."/>
            <person name="Veneault-Fourrey C."/>
            <person name="LaButti K."/>
            <person name="Lindquist E.A."/>
            <person name="Lipzen A."/>
            <person name="Lundell T."/>
            <person name="Morin E."/>
            <person name="Murat C."/>
            <person name="Sun H."/>
            <person name="Tunlid A."/>
            <person name="Henrissat B."/>
            <person name="Grigoriev I.V."/>
            <person name="Hibbett D.S."/>
            <person name="Martin F."/>
            <person name="Nordberg H.P."/>
            <person name="Cantor M.N."/>
            <person name="Hua S.X."/>
        </authorList>
    </citation>
    <scope>NUCLEOTIDE SEQUENCE [LARGE SCALE GENOMIC DNA]</scope>
    <source>
        <strain evidence="2 3">MAFF 305830</strain>
    </source>
</reference>
<keyword evidence="3" id="KW-1185">Reference proteome</keyword>
<feature type="compositionally biased region" description="Low complexity" evidence="1">
    <location>
        <begin position="23"/>
        <end position="67"/>
    </location>
</feature>
<proteinExistence type="predicted"/>
<dbReference type="AlphaFoldDB" id="A0A0C2WN60"/>
<sequence>MALASTQPRVTRSKRVDEHTTRRNTTSTSATTSTTTKAKSTTTTKKSTTTIKSTSSMKTTTRTTRSADPAIIDNEKENIDPLTGLDPLQEAALKKGKKKVFGGAAGGNASAVQTKATTSKPIASTSSAPKPRKSRVSESAAAPVTEDTVAGRLIAFRRHEAPSDRLARDLTVRPLVDLSEAYGIAQRPIIISETPATKAEAEEEEPSVHALIAAELAAALQVLAQTTDEHRRLPSVLQRTRGVKRAIHSPATSAVKGSTSSETNRRLSDPVASTSTARPTKRIRRSVPGTSTPKLTSTSRAPVAVMEDDVVPRAPPNTPVRTVRALPTIEAEEAPTHVETAVELEVEEAPTSSSAPIPIPTKRDEPEAETQEEYSTSFDNTQGSSHFSSVMGSFRLGSSLGSLGLGLGLGLGMSLGRDGEDEEESEEKEEGGWSRWL</sequence>
<feature type="region of interest" description="Disordered" evidence="1">
    <location>
        <begin position="238"/>
        <end position="386"/>
    </location>
</feature>
<name>A0A0C2WN60_SERVB</name>
<feature type="region of interest" description="Disordered" evidence="1">
    <location>
        <begin position="411"/>
        <end position="437"/>
    </location>
</feature>
<feature type="compositionally biased region" description="Polar residues" evidence="1">
    <location>
        <begin position="373"/>
        <end position="386"/>
    </location>
</feature>
<feature type="region of interest" description="Disordered" evidence="1">
    <location>
        <begin position="1"/>
        <end position="83"/>
    </location>
</feature>
<dbReference type="HOGENOM" id="CLU_792535_0_0_1"/>
<feature type="region of interest" description="Disordered" evidence="1">
    <location>
        <begin position="104"/>
        <end position="143"/>
    </location>
</feature>
<feature type="compositionally biased region" description="Polar residues" evidence="1">
    <location>
        <begin position="110"/>
        <end position="128"/>
    </location>
</feature>
<feature type="compositionally biased region" description="Polar residues" evidence="1">
    <location>
        <begin position="1"/>
        <end position="10"/>
    </location>
</feature>
<gene>
    <name evidence="2" type="ORF">M408DRAFT_329879</name>
</gene>
<dbReference type="Proteomes" id="UP000054097">
    <property type="component" value="Unassembled WGS sequence"/>
</dbReference>
<organism evidence="2 3">
    <name type="scientific">Serendipita vermifera MAFF 305830</name>
    <dbReference type="NCBI Taxonomy" id="933852"/>
    <lineage>
        <taxon>Eukaryota</taxon>
        <taxon>Fungi</taxon>
        <taxon>Dikarya</taxon>
        <taxon>Basidiomycota</taxon>
        <taxon>Agaricomycotina</taxon>
        <taxon>Agaricomycetes</taxon>
        <taxon>Sebacinales</taxon>
        <taxon>Serendipitaceae</taxon>
        <taxon>Serendipita</taxon>
    </lineage>
</organism>
<evidence type="ECO:0000313" key="2">
    <source>
        <dbReference type="EMBL" id="KIM27693.1"/>
    </source>
</evidence>
<evidence type="ECO:0000256" key="1">
    <source>
        <dbReference type="SAM" id="MobiDB-lite"/>
    </source>
</evidence>
<dbReference type="OrthoDB" id="3257627at2759"/>
<feature type="compositionally biased region" description="Polar residues" evidence="1">
    <location>
        <begin position="250"/>
        <end position="262"/>
    </location>
</feature>
<accession>A0A0C2WN60</accession>
<feature type="compositionally biased region" description="Polar residues" evidence="1">
    <location>
        <begin position="288"/>
        <end position="300"/>
    </location>
</feature>
<protein>
    <submittedName>
        <fullName evidence="2">Uncharacterized protein</fullName>
    </submittedName>
</protein>